<comment type="caution">
    <text evidence="2">The sequence shown here is derived from an EMBL/GenBank/DDBJ whole genome shotgun (WGS) entry which is preliminary data.</text>
</comment>
<sequence length="220" mass="24971">MAISIAFLYPDRAWNGFEVELLNYANEISNAVDAESRTALDHRDSAFTWITTEQTTRWKRTIAHSTTISTSRVWAGKTEYTYLAFRDGTPVRDRRRREYVTRDREIRALQLMAAACHFEPVEVQFEERNAEELNRLLHEVRAAFEALLDVPQADLHVPDVGVQADQIVEIEVILENRVEIAAVEDPVAGVVRGRGRGRPREKGRAALSGHTKTSTKAGRK</sequence>
<accession>A0ABQ9ZJD8</accession>
<name>A0ABQ9ZJD8_9CRUS</name>
<dbReference type="EMBL" id="JAOYFB010000004">
    <property type="protein sequence ID" value="KAK4013038.1"/>
    <property type="molecule type" value="Genomic_DNA"/>
</dbReference>
<protein>
    <submittedName>
        <fullName evidence="2">Uncharacterized protein</fullName>
    </submittedName>
</protein>
<evidence type="ECO:0000313" key="3">
    <source>
        <dbReference type="Proteomes" id="UP001234178"/>
    </source>
</evidence>
<reference evidence="2 3" key="1">
    <citation type="journal article" date="2023" name="Nucleic Acids Res.">
        <title>The hologenome of Daphnia magna reveals possible DNA methylation and microbiome-mediated evolution of the host genome.</title>
        <authorList>
            <person name="Chaturvedi A."/>
            <person name="Li X."/>
            <person name="Dhandapani V."/>
            <person name="Marshall H."/>
            <person name="Kissane S."/>
            <person name="Cuenca-Cambronero M."/>
            <person name="Asole G."/>
            <person name="Calvet F."/>
            <person name="Ruiz-Romero M."/>
            <person name="Marangio P."/>
            <person name="Guigo R."/>
            <person name="Rago D."/>
            <person name="Mirbahai L."/>
            <person name="Eastwood N."/>
            <person name="Colbourne J.K."/>
            <person name="Zhou J."/>
            <person name="Mallon E."/>
            <person name="Orsini L."/>
        </authorList>
    </citation>
    <scope>NUCLEOTIDE SEQUENCE [LARGE SCALE GENOMIC DNA]</scope>
    <source>
        <strain evidence="2">LRV0_1</strain>
    </source>
</reference>
<dbReference type="Proteomes" id="UP001234178">
    <property type="component" value="Unassembled WGS sequence"/>
</dbReference>
<feature type="compositionally biased region" description="Polar residues" evidence="1">
    <location>
        <begin position="210"/>
        <end position="220"/>
    </location>
</feature>
<gene>
    <name evidence="2" type="ORF">OUZ56_025282</name>
</gene>
<evidence type="ECO:0000313" key="2">
    <source>
        <dbReference type="EMBL" id="KAK4013038.1"/>
    </source>
</evidence>
<feature type="region of interest" description="Disordered" evidence="1">
    <location>
        <begin position="191"/>
        <end position="220"/>
    </location>
</feature>
<evidence type="ECO:0000256" key="1">
    <source>
        <dbReference type="SAM" id="MobiDB-lite"/>
    </source>
</evidence>
<proteinExistence type="predicted"/>
<organism evidence="2 3">
    <name type="scientific">Daphnia magna</name>
    <dbReference type="NCBI Taxonomy" id="35525"/>
    <lineage>
        <taxon>Eukaryota</taxon>
        <taxon>Metazoa</taxon>
        <taxon>Ecdysozoa</taxon>
        <taxon>Arthropoda</taxon>
        <taxon>Crustacea</taxon>
        <taxon>Branchiopoda</taxon>
        <taxon>Diplostraca</taxon>
        <taxon>Cladocera</taxon>
        <taxon>Anomopoda</taxon>
        <taxon>Daphniidae</taxon>
        <taxon>Daphnia</taxon>
    </lineage>
</organism>
<keyword evidence="3" id="KW-1185">Reference proteome</keyword>